<dbReference type="RefSeq" id="WP_235845479.1">
    <property type="nucleotide sequence ID" value="NZ_CP126114.1"/>
</dbReference>
<protein>
    <submittedName>
        <fullName evidence="4">Alpha/beta fold hydrolase</fullName>
    </submittedName>
</protein>
<dbReference type="InterPro" id="IPR029058">
    <property type="entry name" value="AB_hydrolase_fold"/>
</dbReference>
<dbReference type="InterPro" id="IPR000073">
    <property type="entry name" value="AB_hydrolase_1"/>
</dbReference>
<dbReference type="Gene3D" id="3.40.50.1820">
    <property type="entry name" value="alpha/beta hydrolase"/>
    <property type="match status" value="1"/>
</dbReference>
<evidence type="ECO:0000259" key="3">
    <source>
        <dbReference type="Pfam" id="PF00561"/>
    </source>
</evidence>
<keyword evidence="5" id="KW-1185">Reference proteome</keyword>
<accession>A0AA95SB63</accession>
<dbReference type="Pfam" id="PF00561">
    <property type="entry name" value="Abhydrolase_1"/>
    <property type="match status" value="1"/>
</dbReference>
<gene>
    <name evidence="4" type="ORF">QNH39_18650</name>
</gene>
<dbReference type="GO" id="GO:0006508">
    <property type="term" value="P:proteolysis"/>
    <property type="evidence" value="ECO:0007669"/>
    <property type="project" value="InterPro"/>
</dbReference>
<dbReference type="SUPFAM" id="SSF53474">
    <property type="entry name" value="alpha/beta-Hydrolases"/>
    <property type="match status" value="1"/>
</dbReference>
<organism evidence="4 5">
    <name type="scientific">Neobacillus novalis</name>
    <dbReference type="NCBI Taxonomy" id="220687"/>
    <lineage>
        <taxon>Bacteria</taxon>
        <taxon>Bacillati</taxon>
        <taxon>Bacillota</taxon>
        <taxon>Bacilli</taxon>
        <taxon>Bacillales</taxon>
        <taxon>Bacillaceae</taxon>
        <taxon>Neobacillus</taxon>
    </lineage>
</organism>
<feature type="domain" description="AB hydrolase-1" evidence="3">
    <location>
        <begin position="23"/>
        <end position="131"/>
    </location>
</feature>
<dbReference type="GO" id="GO:0016020">
    <property type="term" value="C:membrane"/>
    <property type="evidence" value="ECO:0007669"/>
    <property type="project" value="TreeGrafter"/>
</dbReference>
<evidence type="ECO:0000256" key="2">
    <source>
        <dbReference type="ARBA" id="ARBA00022801"/>
    </source>
</evidence>
<proteinExistence type="inferred from homology"/>
<evidence type="ECO:0000313" key="4">
    <source>
        <dbReference type="EMBL" id="WHY84658.1"/>
    </source>
</evidence>
<sequence>MVEKFIEVENAMLWTKKRGDGIPVILISGGPGTCNYLEPLSTLIENFCKVIMFDPRGCGRSTYDGEGYDLKICLQDIERIRCEYGIEKWVVIGHSWGADLGLAYSLIYSHSILGYVSISGTGIQNDRDWKNAYNRNKAEMGEVIPDFEYEDNKIVHRSLIDSWRHYIKNPNLLKDISHLELPSLFIYAENDIRPSWSIKQISNLINISKYIELKGAEHYIWLTKQNKLGEVLGDFIKKFK</sequence>
<evidence type="ECO:0000256" key="1">
    <source>
        <dbReference type="ARBA" id="ARBA00010088"/>
    </source>
</evidence>
<keyword evidence="2 4" id="KW-0378">Hydrolase</keyword>
<dbReference type="PANTHER" id="PTHR43798">
    <property type="entry name" value="MONOACYLGLYCEROL LIPASE"/>
    <property type="match status" value="1"/>
</dbReference>
<reference evidence="4" key="1">
    <citation type="submission" date="2023-05" db="EMBL/GenBank/DDBJ databases">
        <title>Comparative genomics of Bacillaceae isolates and their secondary metabolite potential.</title>
        <authorList>
            <person name="Song L."/>
            <person name="Nielsen L.J."/>
            <person name="Mohite O."/>
            <person name="Xu X."/>
            <person name="Weber T."/>
            <person name="Kovacs A.T."/>
        </authorList>
    </citation>
    <scope>NUCLEOTIDE SEQUENCE</scope>
    <source>
        <strain evidence="4">XLM17</strain>
    </source>
</reference>
<dbReference type="EMBL" id="CP126114">
    <property type="protein sequence ID" value="WHY84658.1"/>
    <property type="molecule type" value="Genomic_DNA"/>
</dbReference>
<comment type="similarity">
    <text evidence="1">Belongs to the peptidase S33 family.</text>
</comment>
<name>A0AA95SB63_9BACI</name>
<dbReference type="Proteomes" id="UP001178288">
    <property type="component" value="Chromosome"/>
</dbReference>
<dbReference type="InterPro" id="IPR050266">
    <property type="entry name" value="AB_hydrolase_sf"/>
</dbReference>
<dbReference type="AlphaFoldDB" id="A0AA95SB63"/>
<evidence type="ECO:0000313" key="5">
    <source>
        <dbReference type="Proteomes" id="UP001178288"/>
    </source>
</evidence>
<dbReference type="PANTHER" id="PTHR43798:SF33">
    <property type="entry name" value="HYDROLASE, PUTATIVE (AFU_ORTHOLOGUE AFUA_2G14860)-RELATED"/>
    <property type="match status" value="1"/>
</dbReference>
<dbReference type="PRINTS" id="PR00793">
    <property type="entry name" value="PROAMNOPTASE"/>
</dbReference>
<dbReference type="InterPro" id="IPR002410">
    <property type="entry name" value="Peptidase_S33"/>
</dbReference>
<dbReference type="GO" id="GO:0004177">
    <property type="term" value="F:aminopeptidase activity"/>
    <property type="evidence" value="ECO:0007669"/>
    <property type="project" value="UniProtKB-EC"/>
</dbReference>
<dbReference type="KEGG" id="nnv:QNH39_18650"/>